<evidence type="ECO:0000256" key="2">
    <source>
        <dbReference type="ARBA" id="ARBA00006417"/>
    </source>
</evidence>
<keyword evidence="4 13" id="KW-1003">Cell membrane</keyword>
<keyword evidence="3 13" id="KW-0813">Transport</keyword>
<feature type="binding site" description="covalent" evidence="14">
    <location>
        <position position="346"/>
    </location>
    <ligand>
        <name>heme</name>
        <dbReference type="ChEBI" id="CHEBI:30413"/>
        <label>5</label>
    </ligand>
</feature>
<evidence type="ECO:0000256" key="5">
    <source>
        <dbReference type="ARBA" id="ARBA00022519"/>
    </source>
</evidence>
<keyword evidence="12 13" id="KW-0472">Membrane</keyword>
<feature type="binding site" description="covalent" evidence="14">
    <location>
        <position position="186"/>
    </location>
    <ligand>
        <name>heme</name>
        <dbReference type="ChEBI" id="CHEBI:30413"/>
        <label>4</label>
    </ligand>
</feature>
<feature type="binding site" description="axial binding residue" evidence="15">
    <location>
        <position position="98"/>
    </location>
    <ligand>
        <name>heme</name>
        <dbReference type="ChEBI" id="CHEBI:30413"/>
        <label>2</label>
    </ligand>
    <ligandPart>
        <name>Fe</name>
        <dbReference type="ChEBI" id="CHEBI:18248"/>
    </ligandPart>
</feature>
<keyword evidence="6 13" id="KW-0349">Heme</keyword>
<feature type="binding site" description="covalent" evidence="14">
    <location>
        <position position="94"/>
    </location>
    <ligand>
        <name>heme</name>
        <dbReference type="ChEBI" id="CHEBI:30413"/>
        <label>2</label>
    </ligand>
</feature>
<keyword evidence="8 13" id="KW-0479">Metal-binding</keyword>
<keyword evidence="10 16" id="KW-1133">Transmembrane helix</keyword>
<accession>A0A450TEK3</accession>
<dbReference type="Pfam" id="PF06347">
    <property type="entry name" value="SH3_4"/>
    <property type="match status" value="1"/>
</dbReference>
<feature type="binding site" description="covalent" evidence="14">
    <location>
        <position position="154"/>
    </location>
    <ligand>
        <name>heme</name>
        <dbReference type="ChEBI" id="CHEBI:30413"/>
        <label>3</label>
    </ligand>
</feature>
<feature type="binding site" description="axial binding residue" evidence="15">
    <location>
        <position position="158"/>
    </location>
    <ligand>
        <name>heme</name>
        <dbReference type="ChEBI" id="CHEBI:30413"/>
        <label>3</label>
    </ligand>
    <ligandPart>
        <name>Fe</name>
        <dbReference type="ChEBI" id="CHEBI:18248"/>
    </ligandPart>
</feature>
<evidence type="ECO:0000256" key="16">
    <source>
        <dbReference type="SAM" id="Phobius"/>
    </source>
</evidence>
<comment type="subcellular location">
    <subcellularLocation>
        <location evidence="1">Cell inner membrane</location>
        <topology evidence="1">Single-pass type II membrane protein</topology>
    </subcellularLocation>
</comment>
<evidence type="ECO:0000256" key="12">
    <source>
        <dbReference type="ARBA" id="ARBA00023136"/>
    </source>
</evidence>
<dbReference type="PIRSF" id="PIRSF000014">
    <property type="entry name" value="4_hem_cytch_TorC"/>
    <property type="match status" value="1"/>
</dbReference>
<dbReference type="GO" id="GO:0005506">
    <property type="term" value="F:iron ion binding"/>
    <property type="evidence" value="ECO:0007669"/>
    <property type="project" value="UniProtKB-UniRule"/>
</dbReference>
<evidence type="ECO:0000256" key="6">
    <source>
        <dbReference type="ARBA" id="ARBA00022617"/>
    </source>
</evidence>
<dbReference type="InterPro" id="IPR009154">
    <property type="entry name" value="Membr-bd_4haem_cyt_TorC"/>
</dbReference>
<evidence type="ECO:0000313" key="18">
    <source>
        <dbReference type="EMBL" id="VFJ65416.1"/>
    </source>
</evidence>
<evidence type="ECO:0000256" key="15">
    <source>
        <dbReference type="PIRSR" id="PIRSR000014-2"/>
    </source>
</evidence>
<dbReference type="InterPro" id="IPR051174">
    <property type="entry name" value="Cytochrome_c-type_ET"/>
</dbReference>
<gene>
    <name evidence="18" type="ORF">BECKFW1821C_GA0114237_100764</name>
</gene>
<evidence type="ECO:0000256" key="3">
    <source>
        <dbReference type="ARBA" id="ARBA00022448"/>
    </source>
</evidence>
<comment type="PTM">
    <text evidence="14">Binds 5 heme groups per subunit.</text>
</comment>
<comment type="similarity">
    <text evidence="2 13">Belongs to the TorC/TorY family.</text>
</comment>
<dbReference type="EMBL" id="CAADFE010000007">
    <property type="protein sequence ID" value="VFJ65416.1"/>
    <property type="molecule type" value="Genomic_DNA"/>
</dbReference>
<feature type="binding site" description="covalent" evidence="14">
    <location>
        <position position="97"/>
    </location>
    <ligand>
        <name>heme</name>
        <dbReference type="ChEBI" id="CHEBI:30413"/>
        <label>2</label>
    </ligand>
</feature>
<keyword evidence="5 13" id="KW-0997">Cell inner membrane</keyword>
<dbReference type="GO" id="GO:0020037">
    <property type="term" value="F:heme binding"/>
    <property type="evidence" value="ECO:0007669"/>
    <property type="project" value="UniProtKB-UniRule"/>
</dbReference>
<dbReference type="GO" id="GO:0009276">
    <property type="term" value="C:Gram-negative-bacterium-type cell wall"/>
    <property type="evidence" value="ECO:0007669"/>
    <property type="project" value="UniProtKB-UniRule"/>
</dbReference>
<dbReference type="Pfam" id="PF03264">
    <property type="entry name" value="Cytochrom_NNT"/>
    <property type="match status" value="1"/>
</dbReference>
<keyword evidence="9 13" id="KW-0249">Electron transport</keyword>
<keyword evidence="7 16" id="KW-0812">Transmembrane</keyword>
<dbReference type="InterPro" id="IPR036280">
    <property type="entry name" value="Multihaem_cyt_sf"/>
</dbReference>
<dbReference type="GO" id="GO:0005886">
    <property type="term" value="C:plasma membrane"/>
    <property type="evidence" value="ECO:0007669"/>
    <property type="project" value="UniProtKB-SubCell"/>
</dbReference>
<feature type="binding site" description="axial binding residue" evidence="15">
    <location>
        <position position="350"/>
    </location>
    <ligand>
        <name>heme</name>
        <dbReference type="ChEBI" id="CHEBI:30413"/>
        <label>5</label>
    </ligand>
    <ligandPart>
        <name>Fe</name>
        <dbReference type="ChEBI" id="CHEBI:18248"/>
    </ligandPart>
</feature>
<feature type="binding site" description="covalent" evidence="14">
    <location>
        <position position="157"/>
    </location>
    <ligand>
        <name>heme</name>
        <dbReference type="ChEBI" id="CHEBI:30413"/>
        <label>3</label>
    </ligand>
</feature>
<protein>
    <recommendedName>
        <fullName evidence="13">Cytochrome c-type protein</fullName>
    </recommendedName>
</protein>
<organism evidence="18">
    <name type="scientific">Candidatus Kentrum sp. FW</name>
    <dbReference type="NCBI Taxonomy" id="2126338"/>
    <lineage>
        <taxon>Bacteria</taxon>
        <taxon>Pseudomonadati</taxon>
        <taxon>Pseudomonadota</taxon>
        <taxon>Gammaproteobacteria</taxon>
        <taxon>Candidatus Kentrum</taxon>
    </lineage>
</organism>
<dbReference type="InterPro" id="IPR005126">
    <property type="entry name" value="NapC/NirT_cyt_c_N"/>
</dbReference>
<reference evidence="18" key="1">
    <citation type="submission" date="2019-02" db="EMBL/GenBank/DDBJ databases">
        <authorList>
            <person name="Gruber-Vodicka R. H."/>
            <person name="Seah K. B. B."/>
        </authorList>
    </citation>
    <scope>NUCLEOTIDE SEQUENCE</scope>
    <source>
        <strain evidence="18">BECK_BZ131</strain>
    </source>
</reference>
<feature type="binding site" description="axial binding residue" evidence="15">
    <location>
        <position position="69"/>
    </location>
    <ligand>
        <name>heme</name>
        <dbReference type="ChEBI" id="CHEBI:30413"/>
        <label>1</label>
    </ligand>
    <ligandPart>
        <name>Fe</name>
        <dbReference type="ChEBI" id="CHEBI:18248"/>
    </ligandPart>
</feature>
<feature type="binding site" description="covalent" evidence="14">
    <location>
        <position position="64"/>
    </location>
    <ligand>
        <name>heme</name>
        <dbReference type="ChEBI" id="CHEBI:30413"/>
        <label>1</label>
    </ligand>
</feature>
<dbReference type="AlphaFoldDB" id="A0A450TEK3"/>
<dbReference type="Gene3D" id="2.30.30.40">
    <property type="entry name" value="SH3 Domains"/>
    <property type="match status" value="1"/>
</dbReference>
<evidence type="ECO:0000259" key="17">
    <source>
        <dbReference type="Pfam" id="PF03264"/>
    </source>
</evidence>
<keyword evidence="11 13" id="KW-0408">Iron</keyword>
<feature type="domain" description="NapC/NirT cytochrome c N-terminal" evidence="17">
    <location>
        <begin position="31"/>
        <end position="199"/>
    </location>
</feature>
<dbReference type="GO" id="GO:0009061">
    <property type="term" value="P:anaerobic respiration"/>
    <property type="evidence" value="ECO:0007669"/>
    <property type="project" value="TreeGrafter"/>
</dbReference>
<evidence type="ECO:0000256" key="13">
    <source>
        <dbReference type="PIRNR" id="PIRNR000014"/>
    </source>
</evidence>
<feature type="binding site" description="covalent" evidence="14">
    <location>
        <position position="68"/>
    </location>
    <ligand>
        <name>heme</name>
        <dbReference type="ChEBI" id="CHEBI:30413"/>
        <label>1</label>
    </ligand>
</feature>
<evidence type="ECO:0000256" key="4">
    <source>
        <dbReference type="ARBA" id="ARBA00022475"/>
    </source>
</evidence>
<evidence type="ECO:0000256" key="10">
    <source>
        <dbReference type="ARBA" id="ARBA00022989"/>
    </source>
</evidence>
<dbReference type="GO" id="GO:0009055">
    <property type="term" value="F:electron transfer activity"/>
    <property type="evidence" value="ECO:0007669"/>
    <property type="project" value="UniProtKB-UniRule"/>
</dbReference>
<proteinExistence type="inferred from homology"/>
<evidence type="ECO:0000256" key="14">
    <source>
        <dbReference type="PIRSR" id="PIRSR000014-1"/>
    </source>
</evidence>
<feature type="binding site" description="axial binding residue" evidence="15">
    <location>
        <position position="190"/>
    </location>
    <ligand>
        <name>heme</name>
        <dbReference type="ChEBI" id="CHEBI:30413"/>
        <label>4</label>
    </ligand>
    <ligandPart>
        <name>Fe</name>
        <dbReference type="ChEBI" id="CHEBI:18248"/>
    </ligandPart>
</feature>
<evidence type="ECO:0000256" key="8">
    <source>
        <dbReference type="ARBA" id="ARBA00022723"/>
    </source>
</evidence>
<evidence type="ECO:0000256" key="11">
    <source>
        <dbReference type="ARBA" id="ARBA00023004"/>
    </source>
</evidence>
<dbReference type="SUPFAM" id="SSF48695">
    <property type="entry name" value="Multiheme cytochromes"/>
    <property type="match status" value="1"/>
</dbReference>
<feature type="binding site" description="covalent" evidence="14">
    <location>
        <position position="349"/>
    </location>
    <ligand>
        <name>heme</name>
        <dbReference type="ChEBI" id="CHEBI:30413"/>
        <label>5</label>
    </ligand>
</feature>
<evidence type="ECO:0000256" key="1">
    <source>
        <dbReference type="ARBA" id="ARBA00004249"/>
    </source>
</evidence>
<dbReference type="Gene3D" id="1.10.3820.10">
    <property type="entry name" value="Di-heme elbow motif domain"/>
    <property type="match status" value="1"/>
</dbReference>
<feature type="transmembrane region" description="Helical" evidence="16">
    <location>
        <begin position="33"/>
        <end position="55"/>
    </location>
</feature>
<name>A0A450TEK3_9GAMM</name>
<evidence type="ECO:0000256" key="9">
    <source>
        <dbReference type="ARBA" id="ARBA00022982"/>
    </source>
</evidence>
<dbReference type="PANTHER" id="PTHR30333">
    <property type="entry name" value="CYTOCHROME C-TYPE PROTEIN"/>
    <property type="match status" value="1"/>
</dbReference>
<dbReference type="PANTHER" id="PTHR30333:SF3">
    <property type="entry name" value="CYTOCHROME C-TYPE PROTEIN TORY"/>
    <property type="match status" value="1"/>
</dbReference>
<feature type="binding site" description="covalent" evidence="14">
    <location>
        <position position="189"/>
    </location>
    <ligand>
        <name>heme</name>
        <dbReference type="ChEBI" id="CHEBI:30413"/>
        <label>4</label>
    </ligand>
</feature>
<evidence type="ECO:0000256" key="7">
    <source>
        <dbReference type="ARBA" id="ARBA00022692"/>
    </source>
</evidence>
<sequence>MCPTIRHGAWKGAWRGLTGSEIIMLKNIPTKSVVTILAIGVLVGFAIVGSFDAFVDYTSSNEFCGTTCHEMDTVTQEYMESPLYKNNHGFRVGCADCHVPKPLFAKLWRKAKATKELYHKVMGSIDTPEKFEAKRLILARSEWQRLRESDSRECRNCHFYEAMTIETQPNTARFWHPMAMDEGYTCIDCHKGFVHRLPDLAGEIQKAAEHFEAVLAADALSEDRLYIARAAALYSGVSTEDGTIAELEPGTPLTVLERRDGWFKVRIQGRQYQTDNHTLYDIGERMVVLARAQGGSIQIGENVTRNDATGLDWRPARMEGWVSRNNVTSQIASLWDYGKAIYQNECVRCHVLFSPSDFWATEWKNKLHNMRRKAGLSAGQTEILLKYLQHHAKPQGMI</sequence>
<dbReference type="InterPro" id="IPR010466">
    <property type="entry name" value="DUF1058"/>
</dbReference>
<dbReference type="InterPro" id="IPR038266">
    <property type="entry name" value="NapC/NirT_cytc_sf"/>
</dbReference>